<sequence>LGGSHAREIYDNVEDDEVGVCRVFDHLEKVKEAIGQVWERVGEREKIAEEEDRKAFKERREKERLEREKERLAKGEEEGVVKGAAKIDAKERLGKFRREGGGDKADEEEGAKAKAKWVGKSRMEEENQLLYDAFL</sequence>
<proteinExistence type="predicted"/>
<accession>A0A9W7DKL8</accession>
<name>A0A9W7DKL8_9STRA</name>
<evidence type="ECO:0000256" key="2">
    <source>
        <dbReference type="SAM" id="MobiDB-lite"/>
    </source>
</evidence>
<dbReference type="AlphaFoldDB" id="A0A9W7DKL8"/>
<dbReference type="Proteomes" id="UP001165082">
    <property type="component" value="Unassembled WGS sequence"/>
</dbReference>
<evidence type="ECO:0000313" key="4">
    <source>
        <dbReference type="Proteomes" id="UP001165082"/>
    </source>
</evidence>
<organism evidence="3 4">
    <name type="scientific">Triparma retinervis</name>
    <dbReference type="NCBI Taxonomy" id="2557542"/>
    <lineage>
        <taxon>Eukaryota</taxon>
        <taxon>Sar</taxon>
        <taxon>Stramenopiles</taxon>
        <taxon>Ochrophyta</taxon>
        <taxon>Bolidophyceae</taxon>
        <taxon>Parmales</taxon>
        <taxon>Triparmaceae</taxon>
        <taxon>Triparma</taxon>
    </lineage>
</organism>
<feature type="coiled-coil region" evidence="1">
    <location>
        <begin position="48"/>
        <end position="78"/>
    </location>
</feature>
<evidence type="ECO:0000313" key="3">
    <source>
        <dbReference type="EMBL" id="GMH46533.1"/>
    </source>
</evidence>
<evidence type="ECO:0000256" key="1">
    <source>
        <dbReference type="SAM" id="Coils"/>
    </source>
</evidence>
<gene>
    <name evidence="3" type="ORF">TrRE_jg427</name>
</gene>
<comment type="caution">
    <text evidence="3">The sequence shown here is derived from an EMBL/GenBank/DDBJ whole genome shotgun (WGS) entry which is preliminary data.</text>
</comment>
<feature type="non-terminal residue" evidence="3">
    <location>
        <position position="1"/>
    </location>
</feature>
<reference evidence="3" key="1">
    <citation type="submission" date="2022-07" db="EMBL/GenBank/DDBJ databases">
        <title>Genome analysis of Parmales, a sister group of diatoms, reveals the evolutionary specialization of diatoms from phago-mixotrophs to photoautotrophs.</title>
        <authorList>
            <person name="Ban H."/>
            <person name="Sato S."/>
            <person name="Yoshikawa S."/>
            <person name="Kazumasa Y."/>
            <person name="Nakamura Y."/>
            <person name="Ichinomiya M."/>
            <person name="Saitoh K."/>
            <person name="Sato N."/>
            <person name="Blanc-Mathieu R."/>
            <person name="Endo H."/>
            <person name="Kuwata A."/>
            <person name="Ogata H."/>
        </authorList>
    </citation>
    <scope>NUCLEOTIDE SEQUENCE</scope>
</reference>
<keyword evidence="1" id="KW-0175">Coiled coil</keyword>
<keyword evidence="4" id="KW-1185">Reference proteome</keyword>
<dbReference type="EMBL" id="BRXZ01005561">
    <property type="protein sequence ID" value="GMH46533.1"/>
    <property type="molecule type" value="Genomic_DNA"/>
</dbReference>
<protein>
    <submittedName>
        <fullName evidence="3">Uncharacterized protein</fullName>
    </submittedName>
</protein>
<feature type="region of interest" description="Disordered" evidence="2">
    <location>
        <begin position="97"/>
        <end position="118"/>
    </location>
</feature>